<comment type="caution">
    <text evidence="2">The sequence shown here is derived from an EMBL/GenBank/DDBJ whole genome shotgun (WGS) entry which is preliminary data.</text>
</comment>
<dbReference type="PANTHER" id="PTHR30399">
    <property type="entry name" value="UNCHARACTERIZED PROTEIN YGJP"/>
    <property type="match status" value="1"/>
</dbReference>
<proteinExistence type="predicted"/>
<accession>A0A1F2PDG8</accession>
<gene>
    <name evidence="2" type="ORF">ACWI_31500</name>
</gene>
<dbReference type="Proteomes" id="UP000176244">
    <property type="component" value="Unassembled WGS sequence"/>
</dbReference>
<dbReference type="OrthoDB" id="9811177at2"/>
<dbReference type="EMBL" id="LKEU01000042">
    <property type="protein sequence ID" value="OFV69293.1"/>
    <property type="molecule type" value="Genomic_DNA"/>
</dbReference>
<dbReference type="Gene3D" id="3.30.2010.10">
    <property type="entry name" value="Metalloproteases ('zincins'), catalytic domain"/>
    <property type="match status" value="1"/>
</dbReference>
<sequence length="226" mass="26095">MTRDYTIKYSKRKTMGLYITKNAEIEVRVPNGIPQKVVADFVAQHQHWIDTHHGAVAQQVAERENFALRFGAKLLFLGHEFPLEPIEKPAFGFDGQRFYAYAQMSTEELKASQVDIYRSLAKKVLSDMVKDLAKHMGLKPKAVKINGARTRWGSCSSAGNLNFSWYLVMAEEATIRYVVVHELAHLIEMNHSPNFWRIVEQVLPNYKSEREKLKLLQKKLSVQCWE</sequence>
<reference evidence="2 3" key="1">
    <citation type="submission" date="2015-09" db="EMBL/GenBank/DDBJ databases">
        <title>Genome sequence of Acetobacterium wieringae DSM 1911.</title>
        <authorList>
            <person name="Poehlein A."/>
            <person name="Bengelsdorf F.R."/>
            <person name="Schiel-Bengelsdorf B."/>
            <person name="Duerre P."/>
            <person name="Daniel R."/>
        </authorList>
    </citation>
    <scope>NUCLEOTIDE SEQUENCE [LARGE SCALE GENOMIC DNA]</scope>
    <source>
        <strain evidence="2 3">DSM 1911</strain>
    </source>
</reference>
<evidence type="ECO:0000259" key="1">
    <source>
        <dbReference type="Pfam" id="PF01863"/>
    </source>
</evidence>
<dbReference type="RefSeq" id="WP_070372412.1">
    <property type="nucleotide sequence ID" value="NZ_LKEU01000042.1"/>
</dbReference>
<dbReference type="InterPro" id="IPR053136">
    <property type="entry name" value="UTP_pyrophosphatase-like"/>
</dbReference>
<protein>
    <recommendedName>
        <fullName evidence="1">YgjP-like metallopeptidase domain-containing protein</fullName>
    </recommendedName>
</protein>
<evidence type="ECO:0000313" key="3">
    <source>
        <dbReference type="Proteomes" id="UP000176244"/>
    </source>
</evidence>
<dbReference type="Pfam" id="PF01863">
    <property type="entry name" value="YgjP-like"/>
    <property type="match status" value="1"/>
</dbReference>
<dbReference type="AlphaFoldDB" id="A0A1F2PDG8"/>
<evidence type="ECO:0000313" key="2">
    <source>
        <dbReference type="EMBL" id="OFV69293.1"/>
    </source>
</evidence>
<dbReference type="PANTHER" id="PTHR30399:SF1">
    <property type="entry name" value="UTP PYROPHOSPHATASE"/>
    <property type="match status" value="1"/>
</dbReference>
<dbReference type="CDD" id="cd07344">
    <property type="entry name" value="M48_yhfN_like"/>
    <property type="match status" value="1"/>
</dbReference>
<dbReference type="InterPro" id="IPR002725">
    <property type="entry name" value="YgjP-like_metallopeptidase"/>
</dbReference>
<dbReference type="STRING" id="52694.ACWI_31500"/>
<feature type="domain" description="YgjP-like metallopeptidase" evidence="1">
    <location>
        <begin position="13"/>
        <end position="214"/>
    </location>
</feature>
<name>A0A1F2PDG8_9FIRM</name>
<organism evidence="2 3">
    <name type="scientific">Acetobacterium wieringae</name>
    <dbReference type="NCBI Taxonomy" id="52694"/>
    <lineage>
        <taxon>Bacteria</taxon>
        <taxon>Bacillati</taxon>
        <taxon>Bacillota</taxon>
        <taxon>Clostridia</taxon>
        <taxon>Eubacteriales</taxon>
        <taxon>Eubacteriaceae</taxon>
        <taxon>Acetobacterium</taxon>
    </lineage>
</organism>